<dbReference type="STRING" id="91928.A0A0D2BJN6"/>
<evidence type="ECO:0000256" key="4">
    <source>
        <dbReference type="ARBA" id="ARBA00023163"/>
    </source>
</evidence>
<dbReference type="GO" id="GO:0000981">
    <property type="term" value="F:DNA-binding transcription factor activity, RNA polymerase II-specific"/>
    <property type="evidence" value="ECO:0007669"/>
    <property type="project" value="InterPro"/>
</dbReference>
<accession>A0A0D2BJN6</accession>
<dbReference type="InterPro" id="IPR050815">
    <property type="entry name" value="TF_fung"/>
</dbReference>
<evidence type="ECO:0000256" key="6">
    <source>
        <dbReference type="SAM" id="MobiDB-lite"/>
    </source>
</evidence>
<dbReference type="GO" id="GO:0006351">
    <property type="term" value="P:DNA-templated transcription"/>
    <property type="evidence" value="ECO:0007669"/>
    <property type="project" value="InterPro"/>
</dbReference>
<evidence type="ECO:0000313" key="9">
    <source>
        <dbReference type="Proteomes" id="UP000053328"/>
    </source>
</evidence>
<dbReference type="Pfam" id="PF04082">
    <property type="entry name" value="Fungal_trans"/>
    <property type="match status" value="1"/>
</dbReference>
<keyword evidence="3" id="KW-0805">Transcription regulation</keyword>
<dbReference type="Proteomes" id="UP000053328">
    <property type="component" value="Unassembled WGS sequence"/>
</dbReference>
<dbReference type="GO" id="GO:0008270">
    <property type="term" value="F:zinc ion binding"/>
    <property type="evidence" value="ECO:0007669"/>
    <property type="project" value="InterPro"/>
</dbReference>
<dbReference type="InterPro" id="IPR007219">
    <property type="entry name" value="XnlR_reg_dom"/>
</dbReference>
<dbReference type="AlphaFoldDB" id="A0A0D2BJN6"/>
<keyword evidence="2" id="KW-0479">Metal-binding</keyword>
<dbReference type="VEuPathDB" id="FungiDB:PV08_03415"/>
<reference evidence="8 9" key="1">
    <citation type="submission" date="2015-01" db="EMBL/GenBank/DDBJ databases">
        <title>The Genome Sequence of Exophiala spinifera CBS89968.</title>
        <authorList>
            <consortium name="The Broad Institute Genomics Platform"/>
            <person name="Cuomo C."/>
            <person name="de Hoog S."/>
            <person name="Gorbushina A."/>
            <person name="Stielow B."/>
            <person name="Teixiera M."/>
            <person name="Abouelleil A."/>
            <person name="Chapman S.B."/>
            <person name="Priest M."/>
            <person name="Young S.K."/>
            <person name="Wortman J."/>
            <person name="Nusbaum C."/>
            <person name="Birren B."/>
        </authorList>
    </citation>
    <scope>NUCLEOTIDE SEQUENCE [LARGE SCALE GENOMIC DNA]</scope>
    <source>
        <strain evidence="8 9">CBS 89968</strain>
    </source>
</reference>
<evidence type="ECO:0000256" key="2">
    <source>
        <dbReference type="ARBA" id="ARBA00022723"/>
    </source>
</evidence>
<evidence type="ECO:0000259" key="7">
    <source>
        <dbReference type="Pfam" id="PF04082"/>
    </source>
</evidence>
<comment type="subcellular location">
    <subcellularLocation>
        <location evidence="1">Nucleus</location>
    </subcellularLocation>
</comment>
<sequence length="586" mass="64759">MVALYRQHCHRQPVWLFSDAELESLSEQPEELLLAMLAITTRFSESAHFRDKNRNDMSQRFGDAARNLVMLKIANAGVGLGTIQSLCLLAWAGFAGGNNMLTPTPWGKTARDTFLAPLHLNLARDLLRSAGLDLRSHALTPADQPTKRLFWSIYLLEQLYGTQGSRVISLRDGLDNIRYCVTVGEHARRALTLEPPQIPDDASVDGDSLDHGIWSSTLCLSTLWNEVRNYIQLCASDFERAPWAPESYYTLIGSYMHELETQLPQPHRSNGKQFSQCPPAVLEQERSYWAPWVFLQLSYHGIYTVINHPFLLTSRLQSLRLKIPNTFWGRSAEAALVHSTWVCRLITMVQGKGFDLSDPFLGYIVGVAATAQLFYSCSQNEELSRNARESFDKCMAFLDGQAAVWQWCRGIKQNLELLASQAFDGGTTSRVISIDTTLMLDIFDYSRCREADHPAMSASTGDGPGHRLFDGSLSLRGDRIGSQLATMEMSEDPSDAAAGRPVAPPVWRPASASSGGGRGGDGRSGGSDVEMIPDSGATPTHNPIRQSAAEVVHADLELFALPAEAFSDGLLQNIFGSESDWWNVDA</sequence>
<dbReference type="RefSeq" id="XP_016239339.1">
    <property type="nucleotide sequence ID" value="XM_016377769.1"/>
</dbReference>
<evidence type="ECO:0000313" key="8">
    <source>
        <dbReference type="EMBL" id="KIW19123.1"/>
    </source>
</evidence>
<dbReference type="PANTHER" id="PTHR47338:SF6">
    <property type="entry name" value="ZN(II)2CYS6 TRANSCRIPTION FACTOR (EUROFUNG)"/>
    <property type="match status" value="1"/>
</dbReference>
<keyword evidence="4" id="KW-0804">Transcription</keyword>
<feature type="domain" description="Xylanolytic transcriptional activator regulatory" evidence="7">
    <location>
        <begin position="21"/>
        <end position="162"/>
    </location>
</feature>
<dbReference type="PANTHER" id="PTHR47338">
    <property type="entry name" value="ZN(II)2CYS6 TRANSCRIPTION FACTOR (EUROFUNG)-RELATED"/>
    <property type="match status" value="1"/>
</dbReference>
<dbReference type="GO" id="GO:0003677">
    <property type="term" value="F:DNA binding"/>
    <property type="evidence" value="ECO:0007669"/>
    <property type="project" value="InterPro"/>
</dbReference>
<dbReference type="CDD" id="cd12148">
    <property type="entry name" value="fungal_TF_MHR"/>
    <property type="match status" value="1"/>
</dbReference>
<proteinExistence type="predicted"/>
<dbReference type="GO" id="GO:0005634">
    <property type="term" value="C:nucleus"/>
    <property type="evidence" value="ECO:0007669"/>
    <property type="project" value="UniProtKB-SubCell"/>
</dbReference>
<evidence type="ECO:0000256" key="1">
    <source>
        <dbReference type="ARBA" id="ARBA00004123"/>
    </source>
</evidence>
<dbReference type="HOGENOM" id="CLU_015161_2_1_1"/>
<evidence type="ECO:0000256" key="5">
    <source>
        <dbReference type="ARBA" id="ARBA00023242"/>
    </source>
</evidence>
<protein>
    <recommendedName>
        <fullName evidence="7">Xylanolytic transcriptional activator regulatory domain-containing protein</fullName>
    </recommendedName>
</protein>
<dbReference type="GeneID" id="27330498"/>
<evidence type="ECO:0000256" key="3">
    <source>
        <dbReference type="ARBA" id="ARBA00023015"/>
    </source>
</evidence>
<dbReference type="OrthoDB" id="426882at2759"/>
<gene>
    <name evidence="8" type="ORF">PV08_03415</name>
</gene>
<dbReference type="EMBL" id="KN847493">
    <property type="protein sequence ID" value="KIW19123.1"/>
    <property type="molecule type" value="Genomic_DNA"/>
</dbReference>
<feature type="compositionally biased region" description="Gly residues" evidence="6">
    <location>
        <begin position="514"/>
        <end position="525"/>
    </location>
</feature>
<organism evidence="8 9">
    <name type="scientific">Exophiala spinifera</name>
    <dbReference type="NCBI Taxonomy" id="91928"/>
    <lineage>
        <taxon>Eukaryota</taxon>
        <taxon>Fungi</taxon>
        <taxon>Dikarya</taxon>
        <taxon>Ascomycota</taxon>
        <taxon>Pezizomycotina</taxon>
        <taxon>Eurotiomycetes</taxon>
        <taxon>Chaetothyriomycetidae</taxon>
        <taxon>Chaetothyriales</taxon>
        <taxon>Herpotrichiellaceae</taxon>
        <taxon>Exophiala</taxon>
    </lineage>
</organism>
<keyword evidence="5" id="KW-0539">Nucleus</keyword>
<keyword evidence="9" id="KW-1185">Reference proteome</keyword>
<feature type="region of interest" description="Disordered" evidence="6">
    <location>
        <begin position="488"/>
        <end position="542"/>
    </location>
</feature>
<name>A0A0D2BJN6_9EURO</name>